<feature type="transmembrane region" description="Helical" evidence="9">
    <location>
        <begin position="1061"/>
        <end position="1087"/>
    </location>
</feature>
<evidence type="ECO:0000256" key="3">
    <source>
        <dbReference type="ARBA" id="ARBA00022475"/>
    </source>
</evidence>
<keyword evidence="2" id="KW-0813">Transport</keyword>
<dbReference type="GO" id="GO:0005886">
    <property type="term" value="C:plasma membrane"/>
    <property type="evidence" value="ECO:0007669"/>
    <property type="project" value="UniProtKB-SubCell"/>
</dbReference>
<feature type="transmembrane region" description="Helical" evidence="9">
    <location>
        <begin position="419"/>
        <end position="443"/>
    </location>
</feature>
<keyword evidence="7 9" id="KW-0472">Membrane</keyword>
<organism evidence="10">
    <name type="scientific">uncultured Desulfovibrio sp</name>
    <dbReference type="NCBI Taxonomy" id="167968"/>
    <lineage>
        <taxon>Bacteria</taxon>
        <taxon>Pseudomonadati</taxon>
        <taxon>Thermodesulfobacteriota</taxon>
        <taxon>Desulfovibrionia</taxon>
        <taxon>Desulfovibrionales</taxon>
        <taxon>Desulfovibrionaceae</taxon>
        <taxon>Desulfovibrio</taxon>
        <taxon>environmental samples</taxon>
    </lineage>
</organism>
<dbReference type="SUPFAM" id="SSF82714">
    <property type="entry name" value="Multidrug efflux transporter AcrB TolC docking domain, DN and DC subdomains"/>
    <property type="match status" value="2"/>
</dbReference>
<keyword evidence="4" id="KW-0997">Cell inner membrane</keyword>
<evidence type="ECO:0000256" key="7">
    <source>
        <dbReference type="ARBA" id="ARBA00023136"/>
    </source>
</evidence>
<dbReference type="SUPFAM" id="SSF82693">
    <property type="entry name" value="Multidrug efflux transporter AcrB pore domain, PN1, PN2, PC1 and PC2 subdomains"/>
    <property type="match status" value="3"/>
</dbReference>
<keyword evidence="5 9" id="KW-0812">Transmembrane</keyword>
<dbReference type="AlphaFoldDB" id="A0A212J935"/>
<accession>A0A212J935</accession>
<reference evidence="10" key="1">
    <citation type="submission" date="2016-04" db="EMBL/GenBank/DDBJ databases">
        <authorList>
            <person name="Evans L.H."/>
            <person name="Alamgir A."/>
            <person name="Owens N."/>
            <person name="Weber N.D."/>
            <person name="Virtaneva K."/>
            <person name="Barbian K."/>
            <person name="Babar A."/>
            <person name="Rosenke K."/>
        </authorList>
    </citation>
    <scope>NUCLEOTIDE SEQUENCE</scope>
    <source>
        <strain evidence="10">92-2</strain>
    </source>
</reference>
<gene>
    <name evidence="10" type="primary">mdtC</name>
    <name evidence="10" type="ORF">KM92DES2_10726</name>
</gene>
<dbReference type="RefSeq" id="WP_227118744.1">
    <property type="nucleotide sequence ID" value="NZ_LT598928.1"/>
</dbReference>
<evidence type="ECO:0000256" key="2">
    <source>
        <dbReference type="ARBA" id="ARBA00022448"/>
    </source>
</evidence>
<feature type="transmembrane region" description="Helical" evidence="9">
    <location>
        <begin position="932"/>
        <end position="950"/>
    </location>
</feature>
<dbReference type="GO" id="GO:0042910">
    <property type="term" value="F:xenobiotic transmembrane transporter activity"/>
    <property type="evidence" value="ECO:0007669"/>
    <property type="project" value="TreeGrafter"/>
</dbReference>
<keyword evidence="3" id="KW-1003">Cell membrane</keyword>
<dbReference type="InterPro" id="IPR001036">
    <property type="entry name" value="Acrflvin-R"/>
</dbReference>
<dbReference type="Gene3D" id="3.30.70.1430">
    <property type="entry name" value="Multidrug efflux transporter AcrB pore domain"/>
    <property type="match status" value="2"/>
</dbReference>
<dbReference type="Gene3D" id="3.30.70.1320">
    <property type="entry name" value="Multidrug efflux transporter AcrB pore domain like"/>
    <property type="match status" value="1"/>
</dbReference>
<name>A0A212J935_9BACT</name>
<dbReference type="Gene3D" id="3.30.2090.10">
    <property type="entry name" value="Multidrug efflux transporter AcrB TolC docking domain, DN and DC subdomains"/>
    <property type="match status" value="2"/>
</dbReference>
<evidence type="ECO:0000256" key="9">
    <source>
        <dbReference type="SAM" id="Phobius"/>
    </source>
</evidence>
<dbReference type="FunFam" id="1.20.1640.10:FF:000001">
    <property type="entry name" value="Efflux pump membrane transporter"/>
    <property type="match status" value="1"/>
</dbReference>
<comment type="subcellular location">
    <subcellularLocation>
        <location evidence="1">Cell inner membrane</location>
        <topology evidence="1">Multi-pass membrane protein</topology>
    </subcellularLocation>
</comment>
<evidence type="ECO:0000256" key="1">
    <source>
        <dbReference type="ARBA" id="ARBA00004429"/>
    </source>
</evidence>
<feature type="region of interest" description="Disordered" evidence="8">
    <location>
        <begin position="1"/>
        <end position="38"/>
    </location>
</feature>
<dbReference type="Gene3D" id="1.20.1640.10">
    <property type="entry name" value="Multidrug efflux transporter AcrB transmembrane domain"/>
    <property type="match status" value="2"/>
</dbReference>
<feature type="transmembrane region" description="Helical" evidence="9">
    <location>
        <begin position="522"/>
        <end position="544"/>
    </location>
</feature>
<feature type="transmembrane region" description="Helical" evidence="9">
    <location>
        <begin position="396"/>
        <end position="412"/>
    </location>
</feature>
<feature type="transmembrane region" description="Helical" evidence="9">
    <location>
        <begin position="490"/>
        <end position="510"/>
    </location>
</feature>
<sequence length="1116" mass="119105">MSTDRQDAENPPLQGRSAEQADNAATPVRPEGHARPGRASRLKALLEQGRRHRFGPEALPANLSAPFIRRPVATALLTFAIALAGIVAFGLLPVAPLPQVDFPVVIVRAKLPGAGPETMAATVATPLERSLGRIAGVTEMTSSSTLSNTEVILQFDLDRNIDGAARDVQSSINAARSNLPTMPSNPTYRKVNPAGAPIMILAITSDVLTRTQLYDAASTVLAQKISQLPGVGEVIVGGGALPAVRVDVIPDALNRAGLTMSDVRTALAAANAFMPKGQVESGGQFWLIGASDQLRKSEDYKSLIVARRGDKTVRLSDVAEVKDGPEDVRAMAVSDGKPAVLLIVFRSPGANIIETVDQVKEMLPQLRSWLPESADLGQRLDRSLTIRASLREVEKSLALSMALVVLVTFLFLRNGRATAIPAVAAPVSLLATFGVMYLCGYSLDNLSLMALTVSTGFVVDDAIVVLENIVRRLEMGETPLRAALRGAREVGFTVVSISISLVAVFTPILFMGGLVGRLFREFSVVLTTAVLVSMVVSLTTTPMMSARLLRSKAHEEAAADQAARMGAGGVVGWWRRLLARVGDFWGRMLSGMQQGYAATLPVVLRHPRLTICSLLVVIAANVWMYVVVPKGFFPQQDTGVIMGGIRADQSASFQAMQEKLRKLIGVIKADPAVQHVSGHINGGRGGGGVFIALKPLPERKIDAMGVIGRLRAKLAAEPGLQIFLQPAQDIMMGGRGSRSQYQYTLQADNLDDLRSWGRKLQRAMAANPLFKDVDSDIEERGLETLVKVDRDALARYGLSMKDVDAALGNAFGQSQASTIYQDKNQYHVVLEYGPDWLAGADALGKVRLPGANGLVPLLSVATVVPAFAPLSVAHQGQFAAVTISFNLAPGVSLSQAQEALAAIKAELAMPSSVVSGFQGTAKMFSDTAGNQVVLVLAALAALYIVLGMLYESLIHPLTILSTLPSAGGGALLALMACGMEFSVIALIGVLLLCGIVKKNAIMMIDFALEASRTRNLPPDKAIFEACMLRFRPIMMTTAAAILGAVPLALGHGDGAEIRQPLGVTIVGGLLVSQLLTLYTTPVVYLCLDRLSRRFNLWRKTRRRAVARQSKEIIVKL</sequence>
<evidence type="ECO:0000256" key="8">
    <source>
        <dbReference type="SAM" id="MobiDB-lite"/>
    </source>
</evidence>
<evidence type="ECO:0000256" key="6">
    <source>
        <dbReference type="ARBA" id="ARBA00022989"/>
    </source>
</evidence>
<feature type="transmembrane region" description="Helical" evidence="9">
    <location>
        <begin position="1030"/>
        <end position="1049"/>
    </location>
</feature>
<feature type="transmembrane region" description="Helical" evidence="9">
    <location>
        <begin position="72"/>
        <end position="92"/>
    </location>
</feature>
<evidence type="ECO:0000313" key="10">
    <source>
        <dbReference type="EMBL" id="SBV95936.1"/>
    </source>
</evidence>
<dbReference type="InterPro" id="IPR027463">
    <property type="entry name" value="AcrB_DN_DC_subdom"/>
</dbReference>
<evidence type="ECO:0000256" key="5">
    <source>
        <dbReference type="ARBA" id="ARBA00022692"/>
    </source>
</evidence>
<evidence type="ECO:0000256" key="4">
    <source>
        <dbReference type="ARBA" id="ARBA00022519"/>
    </source>
</evidence>
<dbReference type="SUPFAM" id="SSF82866">
    <property type="entry name" value="Multidrug efflux transporter AcrB transmembrane domain"/>
    <property type="match status" value="2"/>
</dbReference>
<dbReference type="Gene3D" id="3.30.70.1440">
    <property type="entry name" value="Multidrug efflux transporter AcrB pore domain"/>
    <property type="match status" value="1"/>
</dbReference>
<dbReference type="Pfam" id="PF00873">
    <property type="entry name" value="ACR_tran"/>
    <property type="match status" value="1"/>
</dbReference>
<keyword evidence="6 9" id="KW-1133">Transmembrane helix</keyword>
<dbReference type="PANTHER" id="PTHR32063:SF34">
    <property type="entry name" value="MULTIDRUG RESISTANCE PROTEIN MDTC"/>
    <property type="match status" value="1"/>
</dbReference>
<dbReference type="PANTHER" id="PTHR32063">
    <property type="match status" value="1"/>
</dbReference>
<proteinExistence type="predicted"/>
<feature type="transmembrane region" description="Helical" evidence="9">
    <location>
        <begin position="970"/>
        <end position="996"/>
    </location>
</feature>
<dbReference type="EMBL" id="FLUP01000001">
    <property type="protein sequence ID" value="SBV95936.1"/>
    <property type="molecule type" value="Genomic_DNA"/>
</dbReference>
<dbReference type="PRINTS" id="PR00702">
    <property type="entry name" value="ACRIFLAVINRP"/>
</dbReference>
<protein>
    <submittedName>
        <fullName evidence="10">Multidrug efflux system, subunit C</fullName>
    </submittedName>
</protein>